<dbReference type="PANTHER" id="PTHR30328">
    <property type="entry name" value="TRANSCRIPTIONAL REPRESSOR"/>
    <property type="match status" value="1"/>
</dbReference>
<organism evidence="5 6">
    <name type="scientific">Streptantibioticus silvisoli</name>
    <dbReference type="NCBI Taxonomy" id="2705255"/>
    <lineage>
        <taxon>Bacteria</taxon>
        <taxon>Bacillati</taxon>
        <taxon>Actinomycetota</taxon>
        <taxon>Actinomycetes</taxon>
        <taxon>Kitasatosporales</taxon>
        <taxon>Streptomycetaceae</taxon>
        <taxon>Streptantibioticus</taxon>
    </lineage>
</organism>
<evidence type="ECO:0000259" key="4">
    <source>
        <dbReference type="PROSITE" id="PS50977"/>
    </source>
</evidence>
<protein>
    <submittedName>
        <fullName evidence="5">TetR family transcriptional regulator</fullName>
    </submittedName>
</protein>
<dbReference type="InterPro" id="IPR009057">
    <property type="entry name" value="Homeodomain-like_sf"/>
</dbReference>
<feature type="compositionally biased region" description="Pro residues" evidence="3">
    <location>
        <begin position="8"/>
        <end position="20"/>
    </location>
</feature>
<sequence>MTGSDDPAPLPDPAPPPGAAPGPAGSGTAADGRTASGLRSRRRLLEAAFEEFAEHGYAGARVASIAARAGVNKQLISYHFGGKRGLYEQMQAQWLRRESRFRDDDPALPELVTRYLRAALADPRAVRLAARFLLDDTAAPPPDNSADVEDLRRRRDAGELPADLDPAALLLAIMGMVSAPVLLAAASDELIGGDHEFYADQLARVVGHLTTGSTGA</sequence>
<dbReference type="EMBL" id="JAAGKO020000038">
    <property type="protein sequence ID" value="MDI5965561.1"/>
    <property type="molecule type" value="Genomic_DNA"/>
</dbReference>
<reference evidence="5 6" key="1">
    <citation type="submission" date="2023-05" db="EMBL/GenBank/DDBJ databases">
        <title>Streptantibioticus silvisoli sp. nov., acidotolerant actinomycetes 1 from pine litter.</title>
        <authorList>
            <person name="Swiecimska M."/>
            <person name="Golinska P."/>
            <person name="Sangal V."/>
            <person name="Wachnowicz B."/>
            <person name="Goodfellow M."/>
        </authorList>
    </citation>
    <scope>NUCLEOTIDE SEQUENCE [LARGE SCALE GENOMIC DNA]</scope>
    <source>
        <strain evidence="5 6">SL54</strain>
    </source>
</reference>
<name>A0ABT6W485_9ACTN</name>
<evidence type="ECO:0000313" key="6">
    <source>
        <dbReference type="Proteomes" id="UP001156398"/>
    </source>
</evidence>
<dbReference type="SUPFAM" id="SSF48498">
    <property type="entry name" value="Tetracyclin repressor-like, C-terminal domain"/>
    <property type="match status" value="1"/>
</dbReference>
<gene>
    <name evidence="5" type="ORF">POF43_023020</name>
</gene>
<accession>A0ABT6W485</accession>
<dbReference type="Pfam" id="PF00440">
    <property type="entry name" value="TetR_N"/>
    <property type="match status" value="1"/>
</dbReference>
<dbReference type="Proteomes" id="UP001156398">
    <property type="component" value="Unassembled WGS sequence"/>
</dbReference>
<feature type="DNA-binding region" description="H-T-H motif" evidence="2">
    <location>
        <begin position="61"/>
        <end position="80"/>
    </location>
</feature>
<evidence type="ECO:0000256" key="2">
    <source>
        <dbReference type="PROSITE-ProRule" id="PRU00335"/>
    </source>
</evidence>
<dbReference type="SUPFAM" id="SSF46689">
    <property type="entry name" value="Homeodomain-like"/>
    <property type="match status" value="1"/>
</dbReference>
<dbReference type="Gene3D" id="1.10.357.10">
    <property type="entry name" value="Tetracycline Repressor, domain 2"/>
    <property type="match status" value="1"/>
</dbReference>
<evidence type="ECO:0000256" key="1">
    <source>
        <dbReference type="ARBA" id="ARBA00023125"/>
    </source>
</evidence>
<comment type="caution">
    <text evidence="5">The sequence shown here is derived from an EMBL/GenBank/DDBJ whole genome shotgun (WGS) entry which is preliminary data.</text>
</comment>
<evidence type="ECO:0000313" key="5">
    <source>
        <dbReference type="EMBL" id="MDI5965561.1"/>
    </source>
</evidence>
<dbReference type="PANTHER" id="PTHR30328:SF54">
    <property type="entry name" value="HTH-TYPE TRANSCRIPTIONAL REPRESSOR SCO4008"/>
    <property type="match status" value="1"/>
</dbReference>
<feature type="region of interest" description="Disordered" evidence="3">
    <location>
        <begin position="1"/>
        <end position="37"/>
    </location>
</feature>
<dbReference type="PROSITE" id="PS50977">
    <property type="entry name" value="HTH_TETR_2"/>
    <property type="match status" value="1"/>
</dbReference>
<dbReference type="InterPro" id="IPR001647">
    <property type="entry name" value="HTH_TetR"/>
</dbReference>
<evidence type="ECO:0000256" key="3">
    <source>
        <dbReference type="SAM" id="MobiDB-lite"/>
    </source>
</evidence>
<keyword evidence="6" id="KW-1185">Reference proteome</keyword>
<keyword evidence="1 2" id="KW-0238">DNA-binding</keyword>
<dbReference type="InterPro" id="IPR050109">
    <property type="entry name" value="HTH-type_TetR-like_transc_reg"/>
</dbReference>
<proteinExistence type="predicted"/>
<dbReference type="RefSeq" id="WP_271323984.1">
    <property type="nucleotide sequence ID" value="NZ_JAAGKO020000038.1"/>
</dbReference>
<feature type="domain" description="HTH tetR-type" evidence="4">
    <location>
        <begin position="38"/>
        <end position="98"/>
    </location>
</feature>
<dbReference type="PRINTS" id="PR00455">
    <property type="entry name" value="HTHTETR"/>
</dbReference>
<dbReference type="InterPro" id="IPR036271">
    <property type="entry name" value="Tet_transcr_reg_TetR-rel_C_sf"/>
</dbReference>
<feature type="compositionally biased region" description="Low complexity" evidence="3">
    <location>
        <begin position="21"/>
        <end position="37"/>
    </location>
</feature>